<dbReference type="InterPro" id="IPR057985">
    <property type="entry name" value="TPR_PSMD3_N"/>
</dbReference>
<evidence type="ECO:0000259" key="5">
    <source>
        <dbReference type="Pfam" id="PF25573"/>
    </source>
</evidence>
<keyword evidence="7" id="KW-1185">Reference proteome</keyword>
<evidence type="ECO:0000313" key="7">
    <source>
        <dbReference type="Proteomes" id="UP000285060"/>
    </source>
</evidence>
<dbReference type="GO" id="GO:0006511">
    <property type="term" value="P:ubiquitin-dependent protein catabolic process"/>
    <property type="evidence" value="ECO:0007669"/>
    <property type="project" value="TreeGrafter"/>
</dbReference>
<feature type="domain" description="26S proteasome non-ATPase regulatory subunit 3 N-terminal TPR repeats" evidence="5">
    <location>
        <begin position="861"/>
        <end position="1169"/>
    </location>
</feature>
<gene>
    <name evidence="6" type="ORF">DYB32_004753</name>
</gene>
<evidence type="ECO:0000256" key="2">
    <source>
        <dbReference type="SAM" id="Coils"/>
    </source>
</evidence>
<feature type="coiled-coil region" evidence="2">
    <location>
        <begin position="846"/>
        <end position="880"/>
    </location>
</feature>
<dbReference type="PROSITE" id="PS50096">
    <property type="entry name" value="IQ"/>
    <property type="match status" value="1"/>
</dbReference>
<dbReference type="GO" id="GO:0008541">
    <property type="term" value="C:proteasome regulatory particle, lid subcomplex"/>
    <property type="evidence" value="ECO:0007669"/>
    <property type="project" value="TreeGrafter"/>
</dbReference>
<dbReference type="GO" id="GO:0030234">
    <property type="term" value="F:enzyme regulator activity"/>
    <property type="evidence" value="ECO:0007669"/>
    <property type="project" value="InterPro"/>
</dbReference>
<dbReference type="Proteomes" id="UP000285060">
    <property type="component" value="Unassembled WGS sequence"/>
</dbReference>
<evidence type="ECO:0000259" key="4">
    <source>
        <dbReference type="Pfam" id="PF08375"/>
    </source>
</evidence>
<dbReference type="VEuPathDB" id="FungiDB:H310_07313"/>
<reference evidence="6 7" key="1">
    <citation type="submission" date="2018-08" db="EMBL/GenBank/DDBJ databases">
        <title>Aphanomyces genome sequencing and annotation.</title>
        <authorList>
            <person name="Minardi D."/>
            <person name="Oidtmann B."/>
            <person name="Van Der Giezen M."/>
            <person name="Studholme D.J."/>
        </authorList>
    </citation>
    <scope>NUCLEOTIDE SEQUENCE [LARGE SCALE GENOMIC DNA]</scope>
    <source>
        <strain evidence="6 7">NJM0002</strain>
    </source>
</reference>
<dbReference type="PANTHER" id="PTHR10758">
    <property type="entry name" value="26S PROTEASOME NON-ATPASE REGULATORY SUBUNIT 3/COP9 SIGNALOSOME COMPLEX SUBUNIT 3"/>
    <property type="match status" value="1"/>
</dbReference>
<proteinExistence type="predicted"/>
<dbReference type="GO" id="GO:0042176">
    <property type="term" value="P:regulation of protein catabolic process"/>
    <property type="evidence" value="ECO:0007669"/>
    <property type="project" value="InterPro"/>
</dbReference>
<sequence>MADGPNERQEAAVGTKNYAHQLKFRGTTAVIRSLRALNAPKKRATKSTAPIESQYLGLGTKIVQLCESNVPLRRRLAHLSMIHAEEVDGDSEDDLELIGGQGLKDPREDELLALLRKQDAAFSSTSSESLHICHPSIQRSKSAMVLPPAVDQDVAEAIQHDLVQWTAAFEIPYLKFKQKRRGANLSSAQMFRAFLLTPTFRQLHSAANGTTCFDEDKTGEYASLDVDATQKRGLQKRFQKLAKPIRESLELSLSSHMLDTLAHMTAMYTAARRDFLANMSKYSKYEREQNEVAKHHAAALSGKRDQLRQDVDRTKHHLNALAQRTTTIHSVSSSKSHVITTPRMPDFLKPIVSPKKVTKDHSPAWKHIKDLEQCNTTRSLQASVAYAKAIHTDGIGGGVTTAAVLHRQHETMACYIVYIQRHYRGHLARRYVWALKWMCVMWRYIFLPDDILDTPAGALERGFLRLDDFEAMMEYFSYQPSPDRIYLAGFALTVPPSRLGPQFVEYKRFKRYWHRFMYRPVSTGDRIRFVLFVRNRQTVVAAMDGKSRMDQPGGCSTALAQLKKYALLQQTQTRHRKNGADATVVKYQSHLSTLNDETKALGLRARRMLLPKDERNARGWALVRHIVEAHTMRQTSYKSVHHVVSHMQDVDTLDGRRRISMLREDLQACCPTNEGGTVTTKSPTKLQRMLQRLKQSVQDARALVTYIEEIGLDPTELTIGENELPPPPCVARLDKTKHVRGCNKLVDLLDRLHSLNQLFHDSWFAFGNHKIIMGPEGGNIVTSTRKYVLESMQLLALAWRQLRGAARSTLTKSGSMRNLHRTKRTEQFHELLLAYDVNIRNMSVILENYEGDVGVLNELRAELKKNLSVIEKAVNANQKEKLARVFRTTTSVRRGITSVELKRAIEEVLAEDNESRSVLIKYVSLVKPDESEDVDMNAGETDPVVGDVEKDDDSNIHLDRSDLIEVEIYLSLLVISKLFKAQLGCESQALTDFVRARSEEFNRRSLDIFASRALTYYAYAHERFGSNYAGIRPVLLAAHRTACLRSDEIGQATLLNLLLRNYLHENLYDQAFKLVSKTTFPEAVSNNQFVRYLYYVGASIHAVQLDYTDSYTKLMQSIRKAPQNTAVGFRRTVHKLAIIVQLLMGEVPERSIFNQDEFKIALEPYLKLTNDICAKLALDTPQNAEFVVAKVESGMIVLPGWWLTMASQAIKDGVIDAVIDHKNGWMQSKVRVGDSLSRTQRSVQGNRGCLQLTRRQAMRYPPGAYKKDLESAEERLEREKQEEELAKEIEDELDEGI</sequence>
<organism evidence="6 7">
    <name type="scientific">Aphanomyces invadans</name>
    <dbReference type="NCBI Taxonomy" id="157072"/>
    <lineage>
        <taxon>Eukaryota</taxon>
        <taxon>Sar</taxon>
        <taxon>Stramenopiles</taxon>
        <taxon>Oomycota</taxon>
        <taxon>Saprolegniomycetes</taxon>
        <taxon>Saprolegniales</taxon>
        <taxon>Verrucalvaceae</taxon>
        <taxon>Aphanomyces</taxon>
    </lineage>
</organism>
<dbReference type="EMBL" id="QUSY01000373">
    <property type="protein sequence ID" value="RHY29944.1"/>
    <property type="molecule type" value="Genomic_DNA"/>
</dbReference>
<name>A0A418AWK1_9STRA</name>
<protein>
    <submittedName>
        <fullName evidence="6">Uncharacterized protein</fullName>
    </submittedName>
</protein>
<keyword evidence="2" id="KW-0175">Coiled coil</keyword>
<dbReference type="SMART" id="SM00753">
    <property type="entry name" value="PAM"/>
    <property type="match status" value="1"/>
</dbReference>
<evidence type="ECO:0000313" key="6">
    <source>
        <dbReference type="EMBL" id="RHY29944.1"/>
    </source>
</evidence>
<feature type="domain" description="26S proteasome non-ATPase regulatory subunit 3 C-terminal" evidence="4">
    <location>
        <begin position="1256"/>
        <end position="1293"/>
    </location>
</feature>
<evidence type="ECO:0000256" key="1">
    <source>
        <dbReference type="ARBA" id="ARBA00022942"/>
    </source>
</evidence>
<feature type="region of interest" description="Disordered" evidence="3">
    <location>
        <begin position="932"/>
        <end position="951"/>
    </location>
</feature>
<feature type="compositionally biased region" description="Basic and acidic residues" evidence="3">
    <location>
        <begin position="1269"/>
        <end position="1288"/>
    </location>
</feature>
<dbReference type="InterPro" id="IPR050756">
    <property type="entry name" value="CSN3"/>
</dbReference>
<dbReference type="Pfam" id="PF25573">
    <property type="entry name" value="TPR_PSMD3_N"/>
    <property type="match status" value="1"/>
</dbReference>
<evidence type="ECO:0000256" key="3">
    <source>
        <dbReference type="SAM" id="MobiDB-lite"/>
    </source>
</evidence>
<accession>A0A418AWK1</accession>
<dbReference type="VEuPathDB" id="FungiDB:H310_07314"/>
<dbReference type="InterPro" id="IPR013586">
    <property type="entry name" value="PSMD3_C"/>
</dbReference>
<dbReference type="PANTHER" id="PTHR10758:SF2">
    <property type="entry name" value="26S PROTEASOME NON-ATPASE REGULATORY SUBUNIT 3"/>
    <property type="match status" value="1"/>
</dbReference>
<keyword evidence="1" id="KW-0647">Proteasome</keyword>
<dbReference type="Pfam" id="PF08375">
    <property type="entry name" value="Rpn3_C"/>
    <property type="match status" value="1"/>
</dbReference>
<comment type="caution">
    <text evidence="6">The sequence shown here is derived from an EMBL/GenBank/DDBJ whole genome shotgun (WGS) entry which is preliminary data.</text>
</comment>
<feature type="region of interest" description="Disordered" evidence="3">
    <location>
        <begin position="1269"/>
        <end position="1297"/>
    </location>
</feature>